<keyword evidence="2 3" id="KW-0119">Carbohydrate metabolism</keyword>
<dbReference type="PANTHER" id="PTHR11280">
    <property type="entry name" value="GLUCOSAMINE-6-PHOSPHATE ISOMERASE"/>
    <property type="match status" value="1"/>
</dbReference>
<keyword evidence="3" id="KW-0021">Allosteric enzyme</keyword>
<reference evidence="5" key="2">
    <citation type="submission" date="2020-09" db="EMBL/GenBank/DDBJ databases">
        <authorList>
            <person name="Sun Q."/>
            <person name="Ohkuma M."/>
        </authorList>
    </citation>
    <scope>NUCLEOTIDE SEQUENCE</scope>
    <source>
        <strain evidence="5">JCM 1480</strain>
    </source>
</reference>
<dbReference type="HAMAP" id="MF_01241">
    <property type="entry name" value="GlcN6P_deamin"/>
    <property type="match status" value="1"/>
</dbReference>
<evidence type="ECO:0000313" key="5">
    <source>
        <dbReference type="EMBL" id="GGL01519.1"/>
    </source>
</evidence>
<dbReference type="CDD" id="cd01399">
    <property type="entry name" value="GlcN6P_deaminase"/>
    <property type="match status" value="1"/>
</dbReference>
<dbReference type="Pfam" id="PF01182">
    <property type="entry name" value="Glucosamine_iso"/>
    <property type="match status" value="1"/>
</dbReference>
<evidence type="ECO:0000256" key="2">
    <source>
        <dbReference type="ARBA" id="ARBA00023277"/>
    </source>
</evidence>
<accession>A0A8H9KZ45</accession>
<keyword evidence="1 3" id="KW-0378">Hydrolase</keyword>
<dbReference type="GO" id="GO:0005737">
    <property type="term" value="C:cytoplasm"/>
    <property type="evidence" value="ECO:0007669"/>
    <property type="project" value="TreeGrafter"/>
</dbReference>
<feature type="site" description="Part of the allosteric site" evidence="3">
    <location>
        <position position="176"/>
    </location>
</feature>
<dbReference type="InterPro" id="IPR018321">
    <property type="entry name" value="Glucosamine6P_isomerase_CS"/>
</dbReference>
<dbReference type="UniPathway" id="UPA00629">
    <property type="reaction ID" value="UER00684"/>
</dbReference>
<evidence type="ECO:0000313" key="6">
    <source>
        <dbReference type="Proteomes" id="UP000648535"/>
    </source>
</evidence>
<feature type="domain" description="Glucosamine/galactosamine-6-phosphate isomerase" evidence="4">
    <location>
        <begin position="32"/>
        <end position="247"/>
    </location>
</feature>
<dbReference type="GO" id="GO:0004342">
    <property type="term" value="F:glucosamine-6-phosphate deaminase activity"/>
    <property type="evidence" value="ECO:0007669"/>
    <property type="project" value="UniProtKB-UniRule"/>
</dbReference>
<dbReference type="PROSITE" id="PS01161">
    <property type="entry name" value="GLC_GALNAC_ISOMERASE"/>
    <property type="match status" value="1"/>
</dbReference>
<dbReference type="GO" id="GO:0006046">
    <property type="term" value="P:N-acetylglucosamine catabolic process"/>
    <property type="evidence" value="ECO:0007669"/>
    <property type="project" value="UniProtKB-UniRule"/>
</dbReference>
<comment type="catalytic activity">
    <reaction evidence="3">
        <text>alpha-D-glucosamine 6-phosphate + H2O = beta-D-fructose 6-phosphate + NH4(+)</text>
        <dbReference type="Rhea" id="RHEA:12172"/>
        <dbReference type="ChEBI" id="CHEBI:15377"/>
        <dbReference type="ChEBI" id="CHEBI:28938"/>
        <dbReference type="ChEBI" id="CHEBI:57634"/>
        <dbReference type="ChEBI" id="CHEBI:75989"/>
        <dbReference type="EC" id="3.5.99.6"/>
    </reaction>
</comment>
<evidence type="ECO:0000256" key="3">
    <source>
        <dbReference type="HAMAP-Rule" id="MF_01241"/>
    </source>
</evidence>
<feature type="site" description="Part of the allosteric site" evidence="3">
    <location>
        <position position="175"/>
    </location>
</feature>
<comment type="caution">
    <text evidence="3">Lacks conserved residue(s) required for the propagation of feature annotation.</text>
</comment>
<comment type="pathway">
    <text evidence="3">Amino-sugar metabolism; N-acetylneuraminate degradation; D-fructose 6-phosphate from N-acetylneuraminate: step 5/5.</text>
</comment>
<dbReference type="InterPro" id="IPR037171">
    <property type="entry name" value="NagB/RpiA_transferase-like"/>
</dbReference>
<dbReference type="GO" id="GO:0019262">
    <property type="term" value="P:N-acetylneuraminate catabolic process"/>
    <property type="evidence" value="ECO:0007669"/>
    <property type="project" value="UniProtKB-UniRule"/>
</dbReference>
<dbReference type="GO" id="GO:0005975">
    <property type="term" value="P:carbohydrate metabolic process"/>
    <property type="evidence" value="ECO:0007669"/>
    <property type="project" value="InterPro"/>
</dbReference>
<dbReference type="GO" id="GO:0006043">
    <property type="term" value="P:glucosamine catabolic process"/>
    <property type="evidence" value="ECO:0007669"/>
    <property type="project" value="TreeGrafter"/>
</dbReference>
<feature type="active site" description="For ring-opening step" evidence="3">
    <location>
        <position position="156"/>
    </location>
</feature>
<feature type="active site" description="Proton acceptor; for ring-opening step" evidence="3">
    <location>
        <position position="158"/>
    </location>
</feature>
<dbReference type="NCBIfam" id="NF001684">
    <property type="entry name" value="PRK00443.1-4"/>
    <property type="match status" value="1"/>
</dbReference>
<proteinExistence type="inferred from homology"/>
<organism evidence="5 6">
    <name type="scientific">Curtobacterium luteum</name>
    <dbReference type="NCBI Taxonomy" id="33881"/>
    <lineage>
        <taxon>Bacteria</taxon>
        <taxon>Bacillati</taxon>
        <taxon>Actinomycetota</taxon>
        <taxon>Actinomycetes</taxon>
        <taxon>Micrococcales</taxon>
        <taxon>Microbacteriaceae</taxon>
        <taxon>Curtobacterium</taxon>
    </lineage>
</organism>
<dbReference type="AlphaFoldDB" id="A0A8H9KZ45"/>
<name>A0A8H9KZ45_9MICO</name>
<dbReference type="Proteomes" id="UP000648535">
    <property type="component" value="Unassembled WGS sequence"/>
</dbReference>
<dbReference type="PANTHER" id="PTHR11280:SF5">
    <property type="entry name" value="GLUCOSAMINE-6-PHOSPHATE ISOMERASE"/>
    <property type="match status" value="1"/>
</dbReference>
<feature type="site" description="Part of the allosteric site" evidence="3">
    <location>
        <position position="173"/>
    </location>
</feature>
<dbReference type="EMBL" id="BMOI01000007">
    <property type="protein sequence ID" value="GGL01519.1"/>
    <property type="molecule type" value="Genomic_DNA"/>
</dbReference>
<dbReference type="NCBIfam" id="TIGR00502">
    <property type="entry name" value="nagB"/>
    <property type="match status" value="1"/>
</dbReference>
<comment type="activity regulation">
    <text evidence="3">Allosterically activated by N-acetylglucosamine 6-phosphate (GlcNAc6P).</text>
</comment>
<comment type="caution">
    <text evidence="5">The sequence shown here is derived from an EMBL/GenBank/DDBJ whole genome shotgun (WGS) entry which is preliminary data.</text>
</comment>
<dbReference type="Gene3D" id="3.40.50.1360">
    <property type="match status" value="1"/>
</dbReference>
<sequence>MAPRYGTTLSRTGHDQYGVIVEIIILPTPAEVGRVAAAKIASVVAKKPSAVIGLATGSSPQGIYADLQRRVDAGEIGFAEARGFALDEYVGIPLEHPESYASVIARDVVGPLGFDPARVRVPDGRAADLEFAAKEYDAAIRAAGGVDVQILGIGANGHIGFNEPTSSFASRTRIKTLAPSTRAANARFFDSPDQVPTHCMTQGLGTILEARELVLVAQGSAKADAVAAAVEGPLSSFVPGSALQLHEHATVVVDEEAAAGLRLADYYRYTYDNKPAWQRFE</sequence>
<dbReference type="InterPro" id="IPR004547">
    <property type="entry name" value="Glucosamine6P_isomerase"/>
</dbReference>
<dbReference type="EC" id="3.5.99.6" evidence="3"/>
<protein>
    <recommendedName>
        <fullName evidence="3">Glucosamine-6-phosphate deaminase</fullName>
        <ecNumber evidence="3">3.5.99.6</ecNumber>
    </recommendedName>
    <alternativeName>
        <fullName evidence="3">GlcN6P deaminase</fullName>
        <shortName evidence="3">GNPDA</shortName>
    </alternativeName>
    <alternativeName>
        <fullName evidence="3">Glucosamine-6-phosphate isomerase</fullName>
    </alternativeName>
</protein>
<feature type="active site" description="Proton acceptor; for enolization step" evidence="3">
    <location>
        <position position="87"/>
    </location>
</feature>
<dbReference type="GO" id="GO:0042802">
    <property type="term" value="F:identical protein binding"/>
    <property type="evidence" value="ECO:0007669"/>
    <property type="project" value="TreeGrafter"/>
</dbReference>
<comment type="function">
    <text evidence="3">Catalyzes the reversible isomerization-deamination of glucosamine 6-phosphate (GlcN6P) to form fructose 6-phosphate (Fru6P) and ammonium ion.</text>
</comment>
<comment type="similarity">
    <text evidence="3">Belongs to the glucosamine/galactosamine-6-phosphate isomerase family. NagB subfamily.</text>
</comment>
<reference evidence="5" key="1">
    <citation type="journal article" date="2014" name="Int. J. Syst. Evol. Microbiol.">
        <title>Complete genome sequence of Corynebacterium casei LMG S-19264T (=DSM 44701T), isolated from a smear-ripened cheese.</title>
        <authorList>
            <consortium name="US DOE Joint Genome Institute (JGI-PGF)"/>
            <person name="Walter F."/>
            <person name="Albersmeier A."/>
            <person name="Kalinowski J."/>
            <person name="Ruckert C."/>
        </authorList>
    </citation>
    <scope>NUCLEOTIDE SEQUENCE</scope>
    <source>
        <strain evidence="5">JCM 1480</strain>
    </source>
</reference>
<dbReference type="SUPFAM" id="SSF100950">
    <property type="entry name" value="NagB/RpiA/CoA transferase-like"/>
    <property type="match status" value="1"/>
</dbReference>
<gene>
    <name evidence="3 5" type="primary">nagB</name>
    <name evidence="5" type="ORF">GCM10009769_19560</name>
</gene>
<feature type="site" description="Part of the allosteric site" evidence="3">
    <location>
        <position position="166"/>
    </location>
</feature>
<feature type="active site" description="For ring-opening step" evidence="3">
    <location>
        <position position="163"/>
    </location>
</feature>
<dbReference type="InterPro" id="IPR006148">
    <property type="entry name" value="Glc/Gal-6P_isomerase"/>
</dbReference>
<evidence type="ECO:0000256" key="1">
    <source>
        <dbReference type="ARBA" id="ARBA00022801"/>
    </source>
</evidence>
<evidence type="ECO:0000259" key="4">
    <source>
        <dbReference type="Pfam" id="PF01182"/>
    </source>
</evidence>